<dbReference type="AlphaFoldDB" id="A0AAD7QJI3"/>
<dbReference type="KEGG" id="qsa:O6P43_001748"/>
<dbReference type="Proteomes" id="UP001163823">
    <property type="component" value="Chromosome 1"/>
</dbReference>
<keyword evidence="3" id="KW-1185">Reference proteome</keyword>
<gene>
    <name evidence="2" type="ORF">O6P43_001748</name>
</gene>
<protein>
    <submittedName>
        <fullName evidence="2">UPF0678 fatty acid-binding protein-like protein</fullName>
    </submittedName>
</protein>
<dbReference type="EMBL" id="JARAOO010000001">
    <property type="protein sequence ID" value="KAJ7982650.1"/>
    <property type="molecule type" value="Genomic_DNA"/>
</dbReference>
<name>A0AAD7QJI3_QUISA</name>
<accession>A0AAD7QJI3</accession>
<keyword evidence="1" id="KW-0472">Membrane</keyword>
<comment type="caution">
    <text evidence="2">The sequence shown here is derived from an EMBL/GenBank/DDBJ whole genome shotgun (WGS) entry which is preliminary data.</text>
</comment>
<organism evidence="2 3">
    <name type="scientific">Quillaja saponaria</name>
    <name type="common">Soap bark tree</name>
    <dbReference type="NCBI Taxonomy" id="32244"/>
    <lineage>
        <taxon>Eukaryota</taxon>
        <taxon>Viridiplantae</taxon>
        <taxon>Streptophyta</taxon>
        <taxon>Embryophyta</taxon>
        <taxon>Tracheophyta</taxon>
        <taxon>Spermatophyta</taxon>
        <taxon>Magnoliopsida</taxon>
        <taxon>eudicotyledons</taxon>
        <taxon>Gunneridae</taxon>
        <taxon>Pentapetalae</taxon>
        <taxon>rosids</taxon>
        <taxon>fabids</taxon>
        <taxon>Fabales</taxon>
        <taxon>Quillajaceae</taxon>
        <taxon>Quillaja</taxon>
    </lineage>
</organism>
<keyword evidence="1" id="KW-1133">Transmembrane helix</keyword>
<proteinExistence type="predicted"/>
<evidence type="ECO:0000313" key="2">
    <source>
        <dbReference type="EMBL" id="KAJ7982650.1"/>
    </source>
</evidence>
<evidence type="ECO:0000313" key="3">
    <source>
        <dbReference type="Proteomes" id="UP001163823"/>
    </source>
</evidence>
<dbReference type="Gene3D" id="2.40.128.20">
    <property type="match status" value="1"/>
</dbReference>
<evidence type="ECO:0000256" key="1">
    <source>
        <dbReference type="SAM" id="Phobius"/>
    </source>
</evidence>
<reference evidence="2 3" key="1">
    <citation type="journal article" date="2023" name="Science">
        <title>Elucidation of the pathway for biosynthesis of saponin adjuvants from the soapbark tree.</title>
        <authorList>
            <person name="Reed J."/>
            <person name="Orme A."/>
            <person name="El-Demerdash A."/>
            <person name="Owen C."/>
            <person name="Martin L.B.B."/>
            <person name="Misra R.C."/>
            <person name="Kikuchi S."/>
            <person name="Rejzek M."/>
            <person name="Martin A.C."/>
            <person name="Harkess A."/>
            <person name="Leebens-Mack J."/>
            <person name="Louveau T."/>
            <person name="Stephenson M.J."/>
            <person name="Osbourn A."/>
        </authorList>
    </citation>
    <scope>NUCLEOTIDE SEQUENCE [LARGE SCALE GENOMIC DNA]</scope>
    <source>
        <strain evidence="2">S10</strain>
    </source>
</reference>
<sequence>MIMSLTDPASTRLDNTTKQKQLAILIISLTSGSILLLILSVKPHRINRTSTCIPALSPSEKALRSPRLQSLLQHIQNISQTSRHSSYLMINCNVCCSFWDRLEIRRLFELVSGDLRYEVQMATNMTNLQPRLKVSLKKL</sequence>
<feature type="transmembrane region" description="Helical" evidence="1">
    <location>
        <begin position="22"/>
        <end position="41"/>
    </location>
</feature>
<dbReference type="InterPro" id="IPR012674">
    <property type="entry name" value="Calycin"/>
</dbReference>
<keyword evidence="1" id="KW-0812">Transmembrane</keyword>